<dbReference type="EMBL" id="MPDP01000259">
    <property type="protein sequence ID" value="KAK1466522.1"/>
    <property type="molecule type" value="Genomic_DNA"/>
</dbReference>
<proteinExistence type="predicted"/>
<name>A0AAI9V2K0_9PEZI</name>
<protein>
    <submittedName>
        <fullName evidence="2">Uncharacterized protein</fullName>
    </submittedName>
</protein>
<evidence type="ECO:0000256" key="1">
    <source>
        <dbReference type="SAM" id="MobiDB-lite"/>
    </source>
</evidence>
<accession>A0AAI9V2K0</accession>
<feature type="region of interest" description="Disordered" evidence="1">
    <location>
        <begin position="104"/>
        <end position="124"/>
    </location>
</feature>
<keyword evidence="3" id="KW-1185">Reference proteome</keyword>
<dbReference type="Proteomes" id="UP001239213">
    <property type="component" value="Unassembled WGS sequence"/>
</dbReference>
<evidence type="ECO:0000313" key="2">
    <source>
        <dbReference type="EMBL" id="KAK1466522.1"/>
    </source>
</evidence>
<sequence>MGECMYAQSLRSPSRARRPRGTAPKIVRFLLHFDLRVRWSWVQQKSEPLNRHSFSREHECFILRCSIMKKKGGKQSKDALRRPRFVVRRKIFFLAGSVPQAANQLNPTGRPKWAGTRKTGNERKEGSFLCGAPLPSKCLTPAAGLRQAALRSGSAATTCRHWVLVIPNLPPVLLAPR</sequence>
<evidence type="ECO:0000313" key="3">
    <source>
        <dbReference type="Proteomes" id="UP001239213"/>
    </source>
</evidence>
<reference evidence="2" key="1">
    <citation type="submission" date="2016-11" db="EMBL/GenBank/DDBJ databases">
        <title>The genome sequence of Colletotrichum cuscutae.</title>
        <authorList>
            <person name="Baroncelli R."/>
        </authorList>
    </citation>
    <scope>NUCLEOTIDE SEQUENCE</scope>
    <source>
        <strain evidence="2">IMI 304802</strain>
    </source>
</reference>
<organism evidence="2 3">
    <name type="scientific">Colletotrichum cuscutae</name>
    <dbReference type="NCBI Taxonomy" id="1209917"/>
    <lineage>
        <taxon>Eukaryota</taxon>
        <taxon>Fungi</taxon>
        <taxon>Dikarya</taxon>
        <taxon>Ascomycota</taxon>
        <taxon>Pezizomycotina</taxon>
        <taxon>Sordariomycetes</taxon>
        <taxon>Hypocreomycetidae</taxon>
        <taxon>Glomerellales</taxon>
        <taxon>Glomerellaceae</taxon>
        <taxon>Colletotrichum</taxon>
        <taxon>Colletotrichum acutatum species complex</taxon>
    </lineage>
</organism>
<comment type="caution">
    <text evidence="2">The sequence shown here is derived from an EMBL/GenBank/DDBJ whole genome shotgun (WGS) entry which is preliminary data.</text>
</comment>
<dbReference type="AlphaFoldDB" id="A0AAI9V2K0"/>
<gene>
    <name evidence="2" type="ORF">CCUS01_07343</name>
</gene>